<organism evidence="9 10">
    <name type="scientific">Tenggerimyces flavus</name>
    <dbReference type="NCBI Taxonomy" id="1708749"/>
    <lineage>
        <taxon>Bacteria</taxon>
        <taxon>Bacillati</taxon>
        <taxon>Actinomycetota</taxon>
        <taxon>Actinomycetes</taxon>
        <taxon>Propionibacteriales</taxon>
        <taxon>Nocardioidaceae</taxon>
        <taxon>Tenggerimyces</taxon>
    </lineage>
</organism>
<sequence>MAVLSARPQVDDPERIVERNVRGRSVTWRVLLYVLLIGGALMFAFPFYWLVSTSLKPETDVLLFPPDLIPSSFEWGNYGKVLSAFPFAQGLSNTLIILVAVEIGRLVSVPLVAYAFARLRFPGRNVLFVLVLGTMMLPYYVTLIPQYLIFRDLGWLNTFLPLTVPSFFGVGSAFFIFMMRQFYLSIPKEYDDAAMVDGCGRLRIFWHIILPQSKPALAALAIFTFTEQWNDYFGPLIYLTDQAKYTLALSLQAWQQTQQSGLGYKPHPFNEIMAVATLITLVPIVIFFFTQRYFLRGLIVSGIQG</sequence>
<feature type="domain" description="ABC transmembrane type-1" evidence="8">
    <location>
        <begin position="91"/>
        <end position="290"/>
    </location>
</feature>
<keyword evidence="2 7" id="KW-0813">Transport</keyword>
<dbReference type="PANTHER" id="PTHR43744:SF6">
    <property type="entry name" value="ABC TRANSPORTER PERMEASE PROTEIN YESQ-RELATED"/>
    <property type="match status" value="1"/>
</dbReference>
<evidence type="ECO:0000256" key="2">
    <source>
        <dbReference type="ARBA" id="ARBA00022448"/>
    </source>
</evidence>
<dbReference type="Gene3D" id="1.10.3720.10">
    <property type="entry name" value="MetI-like"/>
    <property type="match status" value="1"/>
</dbReference>
<name>A0ABV7YL58_9ACTN</name>
<evidence type="ECO:0000256" key="6">
    <source>
        <dbReference type="ARBA" id="ARBA00023136"/>
    </source>
</evidence>
<dbReference type="EMBL" id="JBHRZH010000037">
    <property type="protein sequence ID" value="MFC3765381.1"/>
    <property type="molecule type" value="Genomic_DNA"/>
</dbReference>
<evidence type="ECO:0000256" key="1">
    <source>
        <dbReference type="ARBA" id="ARBA00004651"/>
    </source>
</evidence>
<comment type="similarity">
    <text evidence="7">Belongs to the binding-protein-dependent transport system permease family.</text>
</comment>
<keyword evidence="6 7" id="KW-0472">Membrane</keyword>
<feature type="transmembrane region" description="Helical" evidence="7">
    <location>
        <begin position="126"/>
        <end position="150"/>
    </location>
</feature>
<feature type="transmembrane region" description="Helical" evidence="7">
    <location>
        <begin position="204"/>
        <end position="225"/>
    </location>
</feature>
<protein>
    <submittedName>
        <fullName evidence="9">Carbohydrate ABC transporter permease</fullName>
    </submittedName>
</protein>
<dbReference type="PROSITE" id="PS50928">
    <property type="entry name" value="ABC_TM1"/>
    <property type="match status" value="1"/>
</dbReference>
<feature type="transmembrane region" description="Helical" evidence="7">
    <location>
        <begin position="162"/>
        <end position="183"/>
    </location>
</feature>
<dbReference type="InterPro" id="IPR035906">
    <property type="entry name" value="MetI-like_sf"/>
</dbReference>
<gene>
    <name evidence="9" type="ORF">ACFOUW_31415</name>
</gene>
<evidence type="ECO:0000256" key="5">
    <source>
        <dbReference type="ARBA" id="ARBA00022989"/>
    </source>
</evidence>
<dbReference type="InterPro" id="IPR000515">
    <property type="entry name" value="MetI-like"/>
</dbReference>
<evidence type="ECO:0000256" key="4">
    <source>
        <dbReference type="ARBA" id="ARBA00022692"/>
    </source>
</evidence>
<comment type="caution">
    <text evidence="9">The sequence shown here is derived from an EMBL/GenBank/DDBJ whole genome shotgun (WGS) entry which is preliminary data.</text>
</comment>
<keyword evidence="10" id="KW-1185">Reference proteome</keyword>
<evidence type="ECO:0000256" key="7">
    <source>
        <dbReference type="RuleBase" id="RU363032"/>
    </source>
</evidence>
<reference evidence="10" key="1">
    <citation type="journal article" date="2019" name="Int. J. Syst. Evol. Microbiol.">
        <title>The Global Catalogue of Microorganisms (GCM) 10K type strain sequencing project: providing services to taxonomists for standard genome sequencing and annotation.</title>
        <authorList>
            <consortium name="The Broad Institute Genomics Platform"/>
            <consortium name="The Broad Institute Genome Sequencing Center for Infectious Disease"/>
            <person name="Wu L."/>
            <person name="Ma J."/>
        </authorList>
    </citation>
    <scope>NUCLEOTIDE SEQUENCE [LARGE SCALE GENOMIC DNA]</scope>
    <source>
        <strain evidence="10">CGMCC 4.7241</strain>
    </source>
</reference>
<evidence type="ECO:0000313" key="10">
    <source>
        <dbReference type="Proteomes" id="UP001595699"/>
    </source>
</evidence>
<keyword evidence="3" id="KW-1003">Cell membrane</keyword>
<evidence type="ECO:0000256" key="3">
    <source>
        <dbReference type="ARBA" id="ARBA00022475"/>
    </source>
</evidence>
<accession>A0ABV7YL58</accession>
<dbReference type="CDD" id="cd06261">
    <property type="entry name" value="TM_PBP2"/>
    <property type="match status" value="1"/>
</dbReference>
<keyword evidence="4 7" id="KW-0812">Transmembrane</keyword>
<feature type="transmembrane region" description="Helical" evidence="7">
    <location>
        <begin position="30"/>
        <end position="51"/>
    </location>
</feature>
<dbReference type="SUPFAM" id="SSF161098">
    <property type="entry name" value="MetI-like"/>
    <property type="match status" value="1"/>
</dbReference>
<proteinExistence type="inferred from homology"/>
<evidence type="ECO:0000313" key="9">
    <source>
        <dbReference type="EMBL" id="MFC3765381.1"/>
    </source>
</evidence>
<keyword evidence="5 7" id="KW-1133">Transmembrane helix</keyword>
<dbReference type="Proteomes" id="UP001595699">
    <property type="component" value="Unassembled WGS sequence"/>
</dbReference>
<evidence type="ECO:0000259" key="8">
    <source>
        <dbReference type="PROSITE" id="PS50928"/>
    </source>
</evidence>
<dbReference type="Pfam" id="PF00528">
    <property type="entry name" value="BPD_transp_1"/>
    <property type="match status" value="1"/>
</dbReference>
<feature type="transmembrane region" description="Helical" evidence="7">
    <location>
        <begin position="272"/>
        <end position="289"/>
    </location>
</feature>
<feature type="transmembrane region" description="Helical" evidence="7">
    <location>
        <begin position="95"/>
        <end position="117"/>
    </location>
</feature>
<comment type="subcellular location">
    <subcellularLocation>
        <location evidence="1 7">Cell membrane</location>
        <topology evidence="1 7">Multi-pass membrane protein</topology>
    </subcellularLocation>
</comment>
<dbReference type="PANTHER" id="PTHR43744">
    <property type="entry name" value="ABC TRANSPORTER PERMEASE PROTEIN MG189-RELATED-RELATED"/>
    <property type="match status" value="1"/>
</dbReference>
<dbReference type="RefSeq" id="WP_205121234.1">
    <property type="nucleotide sequence ID" value="NZ_JAFBCM010000001.1"/>
</dbReference>